<comment type="caution">
    <text evidence="2">The sequence shown here is derived from an EMBL/GenBank/DDBJ whole genome shotgun (WGS) entry which is preliminary data.</text>
</comment>
<feature type="transmembrane region" description="Helical" evidence="1">
    <location>
        <begin position="63"/>
        <end position="84"/>
    </location>
</feature>
<evidence type="ECO:0008006" key="4">
    <source>
        <dbReference type="Google" id="ProtNLM"/>
    </source>
</evidence>
<dbReference type="Pfam" id="PF05987">
    <property type="entry name" value="DUF898"/>
    <property type="match status" value="1"/>
</dbReference>
<keyword evidence="3" id="KW-1185">Reference proteome</keyword>
<accession>A0A917JGV7</accession>
<gene>
    <name evidence="2" type="ORF">GCM10011482_12610</name>
</gene>
<keyword evidence="1" id="KW-1133">Transmembrane helix</keyword>
<dbReference type="AlphaFoldDB" id="A0A917JGV7"/>
<dbReference type="EMBL" id="BMDT01000004">
    <property type="protein sequence ID" value="GGI65607.1"/>
    <property type="molecule type" value="Genomic_DNA"/>
</dbReference>
<dbReference type="InterPro" id="IPR010295">
    <property type="entry name" value="DUF898"/>
</dbReference>
<dbReference type="Proteomes" id="UP000622610">
    <property type="component" value="Unassembled WGS sequence"/>
</dbReference>
<protein>
    <recommendedName>
        <fullName evidence="4">DUF898 domain-containing protein</fullName>
    </recommendedName>
</protein>
<evidence type="ECO:0000313" key="3">
    <source>
        <dbReference type="Proteomes" id="UP000622610"/>
    </source>
</evidence>
<reference evidence="2" key="2">
    <citation type="submission" date="2020-09" db="EMBL/GenBank/DDBJ databases">
        <authorList>
            <person name="Sun Q."/>
            <person name="Sedlacek I."/>
        </authorList>
    </citation>
    <scope>NUCLEOTIDE SEQUENCE</scope>
    <source>
        <strain evidence="2">CCM 8433</strain>
    </source>
</reference>
<reference evidence="2" key="1">
    <citation type="journal article" date="2014" name="Int. J. Syst. Evol. Microbiol.">
        <title>Complete genome sequence of Corynebacterium casei LMG S-19264T (=DSM 44701T), isolated from a smear-ripened cheese.</title>
        <authorList>
            <consortium name="US DOE Joint Genome Institute (JGI-PGF)"/>
            <person name="Walter F."/>
            <person name="Albersmeier A."/>
            <person name="Kalinowski J."/>
            <person name="Ruckert C."/>
        </authorList>
    </citation>
    <scope>NUCLEOTIDE SEQUENCE</scope>
    <source>
        <strain evidence="2">CCM 8433</strain>
    </source>
</reference>
<feature type="transmembrane region" description="Helical" evidence="1">
    <location>
        <begin position="20"/>
        <end position="42"/>
    </location>
</feature>
<name>A0A917JGV7_9ENTE</name>
<organism evidence="2 3">
    <name type="scientific">Enterococcus alcedinis</name>
    <dbReference type="NCBI Taxonomy" id="1274384"/>
    <lineage>
        <taxon>Bacteria</taxon>
        <taxon>Bacillati</taxon>
        <taxon>Bacillota</taxon>
        <taxon>Bacilli</taxon>
        <taxon>Lactobacillales</taxon>
        <taxon>Enterococcaceae</taxon>
        <taxon>Enterococcus</taxon>
    </lineage>
</organism>
<keyword evidence="1" id="KW-0472">Membrane</keyword>
<evidence type="ECO:0000313" key="2">
    <source>
        <dbReference type="EMBL" id="GGI65607.1"/>
    </source>
</evidence>
<keyword evidence="1" id="KW-0812">Transmembrane</keyword>
<evidence type="ECO:0000256" key="1">
    <source>
        <dbReference type="SAM" id="Phobius"/>
    </source>
</evidence>
<sequence>MNQSHFDGGLLSYIGHSLLAALITGVTLGICAPWGIVLMYRWKIEHTVIDGRRLQFHGTAMGLFGHWIKWFFLTLITLGIYGFWLHIKLEQWKTKHTTFY</sequence>
<dbReference type="RefSeq" id="WP_188367440.1">
    <property type="nucleotide sequence ID" value="NZ_BMDT01000004.1"/>
</dbReference>
<proteinExistence type="predicted"/>